<dbReference type="AlphaFoldDB" id="A0AAV5TPK5"/>
<name>A0AAV5TPK5_9BILA</name>
<protein>
    <submittedName>
        <fullName evidence="2">Uncharacterized protein</fullName>
    </submittedName>
</protein>
<feature type="non-terminal residue" evidence="2">
    <location>
        <position position="1"/>
    </location>
</feature>
<evidence type="ECO:0000256" key="1">
    <source>
        <dbReference type="SAM" id="Phobius"/>
    </source>
</evidence>
<comment type="caution">
    <text evidence="2">The sequence shown here is derived from an EMBL/GenBank/DDBJ whole genome shotgun (WGS) entry which is preliminary data.</text>
</comment>
<keyword evidence="3" id="KW-1185">Reference proteome</keyword>
<sequence length="136" mass="14229">EVTSRLFLSSRNVLLGGTEGLLLSVLSLLTLLATSSVDLLEGAVGDKSMLGLELLGQIEGVVDEGESDALSTSELATESEGNDQIRRGLVQRGELLLDLGLGDRGARRVDDLDDHLLSGEQAVGHDLSGTNSNDVS</sequence>
<reference evidence="2" key="1">
    <citation type="submission" date="2023-10" db="EMBL/GenBank/DDBJ databases">
        <title>Genome assembly of Pristionchus species.</title>
        <authorList>
            <person name="Yoshida K."/>
            <person name="Sommer R.J."/>
        </authorList>
    </citation>
    <scope>NUCLEOTIDE SEQUENCE</scope>
    <source>
        <strain evidence="2">RS0144</strain>
    </source>
</reference>
<evidence type="ECO:0000313" key="3">
    <source>
        <dbReference type="Proteomes" id="UP001432027"/>
    </source>
</evidence>
<evidence type="ECO:0000313" key="2">
    <source>
        <dbReference type="EMBL" id="GMS96271.1"/>
    </source>
</evidence>
<keyword evidence="1" id="KW-0812">Transmembrane</keyword>
<feature type="transmembrane region" description="Helical" evidence="1">
    <location>
        <begin position="20"/>
        <end position="40"/>
    </location>
</feature>
<accession>A0AAV5TPK5</accession>
<dbReference type="EMBL" id="BTSX01000004">
    <property type="protein sequence ID" value="GMS96271.1"/>
    <property type="molecule type" value="Genomic_DNA"/>
</dbReference>
<feature type="non-terminal residue" evidence="2">
    <location>
        <position position="136"/>
    </location>
</feature>
<organism evidence="2 3">
    <name type="scientific">Pristionchus entomophagus</name>
    <dbReference type="NCBI Taxonomy" id="358040"/>
    <lineage>
        <taxon>Eukaryota</taxon>
        <taxon>Metazoa</taxon>
        <taxon>Ecdysozoa</taxon>
        <taxon>Nematoda</taxon>
        <taxon>Chromadorea</taxon>
        <taxon>Rhabditida</taxon>
        <taxon>Rhabditina</taxon>
        <taxon>Diplogasteromorpha</taxon>
        <taxon>Diplogasteroidea</taxon>
        <taxon>Neodiplogasteridae</taxon>
        <taxon>Pristionchus</taxon>
    </lineage>
</organism>
<gene>
    <name evidence="2" type="ORF">PENTCL1PPCAC_18446</name>
</gene>
<keyword evidence="1" id="KW-1133">Transmembrane helix</keyword>
<proteinExistence type="predicted"/>
<keyword evidence="1" id="KW-0472">Membrane</keyword>
<dbReference type="Proteomes" id="UP001432027">
    <property type="component" value="Unassembled WGS sequence"/>
</dbReference>